<dbReference type="PROSITE" id="PS50882">
    <property type="entry name" value="YTH"/>
    <property type="match status" value="1"/>
</dbReference>
<feature type="compositionally biased region" description="Polar residues" evidence="1">
    <location>
        <begin position="138"/>
        <end position="150"/>
    </location>
</feature>
<dbReference type="AlphaFoldDB" id="A0A9P8I6T3"/>
<dbReference type="Proteomes" id="UP000698800">
    <property type="component" value="Unassembled WGS sequence"/>
</dbReference>
<feature type="region of interest" description="Disordered" evidence="1">
    <location>
        <begin position="167"/>
        <end position="260"/>
    </location>
</feature>
<dbReference type="Pfam" id="PF04146">
    <property type="entry name" value="YTH"/>
    <property type="match status" value="1"/>
</dbReference>
<dbReference type="PANTHER" id="PTHR12357">
    <property type="entry name" value="YTH YT521-B HOMOLOGY DOMAIN-CONTAINING"/>
    <property type="match status" value="1"/>
</dbReference>
<evidence type="ECO:0000313" key="4">
    <source>
        <dbReference type="Proteomes" id="UP000698800"/>
    </source>
</evidence>
<feature type="region of interest" description="Disordered" evidence="1">
    <location>
        <begin position="585"/>
        <end position="626"/>
    </location>
</feature>
<evidence type="ECO:0000313" key="3">
    <source>
        <dbReference type="EMBL" id="KAH0544384.1"/>
    </source>
</evidence>
<feature type="compositionally biased region" description="Polar residues" evidence="1">
    <location>
        <begin position="610"/>
        <end position="626"/>
    </location>
</feature>
<organism evidence="3 4">
    <name type="scientific">Glutinoglossum americanum</name>
    <dbReference type="NCBI Taxonomy" id="1670608"/>
    <lineage>
        <taxon>Eukaryota</taxon>
        <taxon>Fungi</taxon>
        <taxon>Dikarya</taxon>
        <taxon>Ascomycota</taxon>
        <taxon>Pezizomycotina</taxon>
        <taxon>Geoglossomycetes</taxon>
        <taxon>Geoglossales</taxon>
        <taxon>Geoglossaceae</taxon>
        <taxon>Glutinoglossum</taxon>
    </lineage>
</organism>
<dbReference type="Gene3D" id="3.10.590.10">
    <property type="entry name" value="ph1033 like domains"/>
    <property type="match status" value="1"/>
</dbReference>
<proteinExistence type="predicted"/>
<feature type="domain" description="YTH" evidence="2">
    <location>
        <begin position="676"/>
        <end position="812"/>
    </location>
</feature>
<dbReference type="CDD" id="cd21134">
    <property type="entry name" value="YTH"/>
    <property type="match status" value="1"/>
</dbReference>
<feature type="region of interest" description="Disordered" evidence="1">
    <location>
        <begin position="319"/>
        <end position="382"/>
    </location>
</feature>
<dbReference type="InterPro" id="IPR045168">
    <property type="entry name" value="YTH_prot"/>
</dbReference>
<dbReference type="GO" id="GO:0061157">
    <property type="term" value="P:mRNA destabilization"/>
    <property type="evidence" value="ECO:0007669"/>
    <property type="project" value="TreeGrafter"/>
</dbReference>
<evidence type="ECO:0000256" key="1">
    <source>
        <dbReference type="SAM" id="MobiDB-lite"/>
    </source>
</evidence>
<dbReference type="InterPro" id="IPR007275">
    <property type="entry name" value="YTH_domain"/>
</dbReference>
<dbReference type="PANTHER" id="PTHR12357:SF89">
    <property type="entry name" value="YTH DOMAIN-CONTAINING FAMILY PROTEIN"/>
    <property type="match status" value="1"/>
</dbReference>
<name>A0A9P8I6T3_9PEZI</name>
<accession>A0A9P8I6T3</accession>
<feature type="region of interest" description="Disordered" evidence="1">
    <location>
        <begin position="71"/>
        <end position="150"/>
    </location>
</feature>
<feature type="region of interest" description="Disordered" evidence="1">
    <location>
        <begin position="1"/>
        <end position="56"/>
    </location>
</feature>
<feature type="region of interest" description="Disordered" evidence="1">
    <location>
        <begin position="823"/>
        <end position="862"/>
    </location>
</feature>
<dbReference type="EMBL" id="JAGHQL010000020">
    <property type="protein sequence ID" value="KAH0544384.1"/>
    <property type="molecule type" value="Genomic_DNA"/>
</dbReference>
<comment type="caution">
    <text evidence="3">The sequence shown here is derived from an EMBL/GenBank/DDBJ whole genome shotgun (WGS) entry which is preliminary data.</text>
</comment>
<feature type="compositionally biased region" description="Polar residues" evidence="1">
    <location>
        <begin position="217"/>
        <end position="243"/>
    </location>
</feature>
<evidence type="ECO:0000259" key="2">
    <source>
        <dbReference type="PROSITE" id="PS50882"/>
    </source>
</evidence>
<feature type="compositionally biased region" description="Polar residues" evidence="1">
    <location>
        <begin position="322"/>
        <end position="332"/>
    </location>
</feature>
<sequence>MNDHSPSVPQGLEETPTCTKVEHKPSLTGLEASPAKASTEQPNSVERVRFDRRKRRPAAIITSPGYYVPNYIESGDPLKSEHRLRNTSPPERVLVGHGRPRPPKLYFENSAPLLGSKEDFENEEAPDLRAEPPHSAPPSGSDSWSKIPNVQLTPRCLRLASSDLAERLGREYPDTPRSASFNQPSPRFKDVPDSPTPGASGGRRTRATDDSPLRPETSATDGTTGNVATPTRRSLATNVTDEASSPKAAQPNSSLPPSMMPELDVMANATEVVGSREELGKGAMLKHTDNRLPVLGFYNTYRVDLYNMTVGGGTMAIIGDSNGPNHEQNGGDTTEPAGDHKPQQITPNAPATSERASKDTPDLALRVPSSKPAATSTIATCPPTGLAENGAALPGNIGDNTGPRVYGSMMDNNDLGVGSVNHGLDVGAISSRLPPHTQQLDQRQLLPQRPQGICQPTVSQAQQHHPQGNISVASRGLYLPSVNQAQGYELPAAAQVMAYEHIRANELRSLPTIHHNPFGIATNQVCSFKPNVPDLLPLGPPPFIPSTNGRFGMLNDTVFLVHPLQPNHLTVSSSYPPQVQHHRPQVREGRYRHGRHPGATNLTAGGPSASRAQESVTTTGSVNLSDDTSLSDSMAWQEDYHPCSLNVLNLPRSSVPNAANFLSGLNPPSYTLESGYCCFIIKSKSEEDVRASIIHGIWSSTEKGNQRLNEQYNHPERDGPFLLVFCVNGSREVCGMAEMISPVDFESMPDIWQEKGVYKGSFKVRWVFCKNADYALFSHILLDATRGDLPALHLRDALPFKPQTAKQVIRALARAPVVETILTHPKAARPPRRPRGQNPAPSGAGGVRLEAPSSIQIKGLKQ</sequence>
<dbReference type="GO" id="GO:0005737">
    <property type="term" value="C:cytoplasm"/>
    <property type="evidence" value="ECO:0007669"/>
    <property type="project" value="TreeGrafter"/>
</dbReference>
<dbReference type="GO" id="GO:0003729">
    <property type="term" value="F:mRNA binding"/>
    <property type="evidence" value="ECO:0007669"/>
    <property type="project" value="TreeGrafter"/>
</dbReference>
<protein>
    <recommendedName>
        <fullName evidence="2">YTH domain-containing protein</fullName>
    </recommendedName>
</protein>
<reference evidence="3" key="1">
    <citation type="submission" date="2021-03" db="EMBL/GenBank/DDBJ databases">
        <title>Comparative genomics and phylogenomic investigation of the class Geoglossomycetes provide insights into ecological specialization and systematics.</title>
        <authorList>
            <person name="Melie T."/>
            <person name="Pirro S."/>
            <person name="Miller A.N."/>
            <person name="Quandt A."/>
        </authorList>
    </citation>
    <scope>NUCLEOTIDE SEQUENCE</scope>
    <source>
        <strain evidence="3">GBOQ0MN5Z8</strain>
    </source>
</reference>
<keyword evidence="4" id="KW-1185">Reference proteome</keyword>
<feature type="compositionally biased region" description="Basic residues" evidence="1">
    <location>
        <begin position="826"/>
        <end position="835"/>
    </location>
</feature>
<dbReference type="OrthoDB" id="306690at2759"/>
<gene>
    <name evidence="3" type="ORF">FGG08_001525</name>
</gene>